<dbReference type="AlphaFoldDB" id="A0A0N4XZ31"/>
<proteinExistence type="predicted"/>
<protein>
    <submittedName>
        <fullName evidence="3">SPX domain-containing protein</fullName>
    </submittedName>
</protein>
<evidence type="ECO:0000313" key="1">
    <source>
        <dbReference type="EMBL" id="VDL71984.1"/>
    </source>
</evidence>
<dbReference type="Proteomes" id="UP000271162">
    <property type="component" value="Unassembled WGS sequence"/>
</dbReference>
<dbReference type="WBParaSite" id="NBR_0000839401-mRNA-1">
    <property type="protein sequence ID" value="NBR_0000839401-mRNA-1"/>
    <property type="gene ID" value="NBR_0000839401"/>
</dbReference>
<name>A0A0N4XZ31_NIPBR</name>
<reference evidence="3" key="1">
    <citation type="submission" date="2017-02" db="UniProtKB">
        <authorList>
            <consortium name="WormBaseParasite"/>
        </authorList>
    </citation>
    <scope>IDENTIFICATION</scope>
</reference>
<keyword evidence="2" id="KW-1185">Reference proteome</keyword>
<evidence type="ECO:0000313" key="3">
    <source>
        <dbReference type="WBParaSite" id="NBR_0000839401-mRNA-1"/>
    </source>
</evidence>
<reference evidence="1 2" key="2">
    <citation type="submission" date="2018-11" db="EMBL/GenBank/DDBJ databases">
        <authorList>
            <consortium name="Pathogen Informatics"/>
        </authorList>
    </citation>
    <scope>NUCLEOTIDE SEQUENCE [LARGE SCALE GENOMIC DNA]</scope>
</reference>
<sequence length="184" mass="20793">MPPKKSVVTSDTPTWLKPSLERWNDYFLRLDKLFDVFLSIQKAQMAILDRISCIEFNLEAADHGSSTQQHSAHYTALVKFKKDSKIVDDKASRITWVGVGEKASEEATRAFDVEAIKEVVTASADLGNEGASNKPDLSDYADWHFVLIFVQFSAICFDREGVLENSELKIESSLPFTLLRYCFC</sequence>
<organism evidence="3">
    <name type="scientific">Nippostrongylus brasiliensis</name>
    <name type="common">Rat hookworm</name>
    <dbReference type="NCBI Taxonomy" id="27835"/>
    <lineage>
        <taxon>Eukaryota</taxon>
        <taxon>Metazoa</taxon>
        <taxon>Ecdysozoa</taxon>
        <taxon>Nematoda</taxon>
        <taxon>Chromadorea</taxon>
        <taxon>Rhabditida</taxon>
        <taxon>Rhabditina</taxon>
        <taxon>Rhabditomorpha</taxon>
        <taxon>Strongyloidea</taxon>
        <taxon>Heligmosomidae</taxon>
        <taxon>Nippostrongylus</taxon>
    </lineage>
</organism>
<gene>
    <name evidence="1" type="ORF">NBR_LOCUS8395</name>
</gene>
<accession>A0A0N4XZ31</accession>
<dbReference type="EMBL" id="UYSL01020000">
    <property type="protein sequence ID" value="VDL71984.1"/>
    <property type="molecule type" value="Genomic_DNA"/>
</dbReference>
<evidence type="ECO:0000313" key="2">
    <source>
        <dbReference type="Proteomes" id="UP000271162"/>
    </source>
</evidence>